<reference evidence="2 3" key="1">
    <citation type="submission" date="2018-06" db="EMBL/GenBank/DDBJ databases">
        <title>Pedobacter endophyticus sp. nov., an endophytic bacterium isolated from a leaf of Triticum aestivum.</title>
        <authorList>
            <person name="Zhang L."/>
        </authorList>
    </citation>
    <scope>NUCLEOTIDE SEQUENCE [LARGE SCALE GENOMIC DNA]</scope>
    <source>
        <strain evidence="2 3">CM134L-2</strain>
    </source>
</reference>
<dbReference type="SUPFAM" id="SSF54427">
    <property type="entry name" value="NTF2-like"/>
    <property type="match status" value="1"/>
</dbReference>
<proteinExistence type="predicted"/>
<dbReference type="AlphaFoldDB" id="A0A3S3PIG9"/>
<evidence type="ECO:0000313" key="2">
    <source>
        <dbReference type="EMBL" id="RWU10316.1"/>
    </source>
</evidence>
<dbReference type="Pfam" id="PF14534">
    <property type="entry name" value="DUF4440"/>
    <property type="match status" value="1"/>
</dbReference>
<dbReference type="InterPro" id="IPR032710">
    <property type="entry name" value="NTF2-like_dom_sf"/>
</dbReference>
<organism evidence="2 3">
    <name type="scientific">Pedobacter chitinilyticus</name>
    <dbReference type="NCBI Taxonomy" id="2233776"/>
    <lineage>
        <taxon>Bacteria</taxon>
        <taxon>Pseudomonadati</taxon>
        <taxon>Bacteroidota</taxon>
        <taxon>Sphingobacteriia</taxon>
        <taxon>Sphingobacteriales</taxon>
        <taxon>Sphingobacteriaceae</taxon>
        <taxon>Pedobacter</taxon>
    </lineage>
</organism>
<gene>
    <name evidence="2" type="ORF">DPV69_02945</name>
</gene>
<dbReference type="OrthoDB" id="997066at2"/>
<sequence>MTKEEILNLENRLYKAIKESDIKVLDELLHEDLLFVAPNGDVITKEIDLKTYRDGELNISELTPEVENLNIIDDLAVITLTIDLKGSYKAAPFGAKFRYIRFWKASAEGIKIVGGSGTQIGV</sequence>
<dbReference type="Gene3D" id="3.10.450.50">
    <property type="match status" value="1"/>
</dbReference>
<name>A0A3S3PIG9_9SPHI</name>
<evidence type="ECO:0000313" key="3">
    <source>
        <dbReference type="Proteomes" id="UP000284120"/>
    </source>
</evidence>
<dbReference type="Proteomes" id="UP000284120">
    <property type="component" value="Unassembled WGS sequence"/>
</dbReference>
<feature type="domain" description="DUF4440" evidence="1">
    <location>
        <begin position="6"/>
        <end position="109"/>
    </location>
</feature>
<dbReference type="InterPro" id="IPR027843">
    <property type="entry name" value="DUF4440"/>
</dbReference>
<evidence type="ECO:0000259" key="1">
    <source>
        <dbReference type="Pfam" id="PF14534"/>
    </source>
</evidence>
<dbReference type="RefSeq" id="WP_113645809.1">
    <property type="nucleotide sequence ID" value="NZ_QMHN01000001.1"/>
</dbReference>
<comment type="caution">
    <text evidence="2">The sequence shown here is derived from an EMBL/GenBank/DDBJ whole genome shotgun (WGS) entry which is preliminary data.</text>
</comment>
<protein>
    <submittedName>
        <fullName evidence="2">Nuclear transport factor 2 family protein</fullName>
    </submittedName>
</protein>
<keyword evidence="3" id="KW-1185">Reference proteome</keyword>
<dbReference type="EMBL" id="SAYW01000001">
    <property type="protein sequence ID" value="RWU10316.1"/>
    <property type="molecule type" value="Genomic_DNA"/>
</dbReference>
<accession>A0A3S3PIG9</accession>